<evidence type="ECO:0000313" key="2">
    <source>
        <dbReference type="EMBL" id="KAK7477444.1"/>
    </source>
</evidence>
<organism evidence="2 3">
    <name type="scientific">Batillaria attramentaria</name>
    <dbReference type="NCBI Taxonomy" id="370345"/>
    <lineage>
        <taxon>Eukaryota</taxon>
        <taxon>Metazoa</taxon>
        <taxon>Spiralia</taxon>
        <taxon>Lophotrochozoa</taxon>
        <taxon>Mollusca</taxon>
        <taxon>Gastropoda</taxon>
        <taxon>Caenogastropoda</taxon>
        <taxon>Sorbeoconcha</taxon>
        <taxon>Cerithioidea</taxon>
        <taxon>Batillariidae</taxon>
        <taxon>Batillaria</taxon>
    </lineage>
</organism>
<accession>A0ABD0JS37</accession>
<dbReference type="Proteomes" id="UP001519460">
    <property type="component" value="Unassembled WGS sequence"/>
</dbReference>
<evidence type="ECO:0000313" key="3">
    <source>
        <dbReference type="Proteomes" id="UP001519460"/>
    </source>
</evidence>
<evidence type="ECO:0000256" key="1">
    <source>
        <dbReference type="SAM" id="MobiDB-lite"/>
    </source>
</evidence>
<feature type="region of interest" description="Disordered" evidence="1">
    <location>
        <begin position="1"/>
        <end position="33"/>
    </location>
</feature>
<name>A0ABD0JS37_9CAEN</name>
<proteinExistence type="predicted"/>
<reference evidence="2 3" key="1">
    <citation type="journal article" date="2023" name="Sci. Data">
        <title>Genome assembly of the Korean intertidal mud-creeper Batillaria attramentaria.</title>
        <authorList>
            <person name="Patra A.K."/>
            <person name="Ho P.T."/>
            <person name="Jun S."/>
            <person name="Lee S.J."/>
            <person name="Kim Y."/>
            <person name="Won Y.J."/>
        </authorList>
    </citation>
    <scope>NUCLEOTIDE SEQUENCE [LARGE SCALE GENOMIC DNA]</scope>
    <source>
        <strain evidence="2">Wonlab-2016</strain>
    </source>
</reference>
<gene>
    <name evidence="2" type="ORF">BaRGS_00031346</name>
</gene>
<feature type="compositionally biased region" description="Polar residues" evidence="1">
    <location>
        <begin position="11"/>
        <end position="31"/>
    </location>
</feature>
<keyword evidence="3" id="KW-1185">Reference proteome</keyword>
<protein>
    <submittedName>
        <fullName evidence="2">Uncharacterized protein</fullName>
    </submittedName>
</protein>
<dbReference type="EMBL" id="JACVVK020000350">
    <property type="protein sequence ID" value="KAK7477444.1"/>
    <property type="molecule type" value="Genomic_DNA"/>
</dbReference>
<feature type="non-terminal residue" evidence="2">
    <location>
        <position position="1"/>
    </location>
</feature>
<dbReference type="AlphaFoldDB" id="A0ABD0JS37"/>
<comment type="caution">
    <text evidence="2">The sequence shown here is derived from an EMBL/GenBank/DDBJ whole genome shotgun (WGS) entry which is preliminary data.</text>
</comment>
<sequence>LVAERKDDVQPSASVNEQQPPQKKPAQSVNLRQGKPNPKVLLIFSRNSHKRAWGRIHHHTEATNLASYFVSATGPTTSRRHQICPVARGWIDGQTISQWGAALHDPSVFYPGPVHGRGRDAQELICTILVTCLWPGYSLWESLKFGNKTLMALIH</sequence>